<evidence type="ECO:0000256" key="2">
    <source>
        <dbReference type="ARBA" id="ARBA00022692"/>
    </source>
</evidence>
<feature type="transmembrane region" description="Helical" evidence="5">
    <location>
        <begin position="194"/>
        <end position="214"/>
    </location>
</feature>
<dbReference type="InterPro" id="IPR006043">
    <property type="entry name" value="NCS2"/>
</dbReference>
<feature type="transmembrane region" description="Helical" evidence="5">
    <location>
        <begin position="47"/>
        <end position="66"/>
    </location>
</feature>
<evidence type="ECO:0000256" key="4">
    <source>
        <dbReference type="ARBA" id="ARBA00023136"/>
    </source>
</evidence>
<dbReference type="PANTHER" id="PTHR11119">
    <property type="entry name" value="XANTHINE-URACIL / VITAMIN C PERMEASE FAMILY MEMBER"/>
    <property type="match status" value="1"/>
</dbReference>
<feature type="transmembrane region" description="Helical" evidence="5">
    <location>
        <begin position="435"/>
        <end position="458"/>
    </location>
</feature>
<comment type="subcellular location">
    <subcellularLocation>
        <location evidence="1">Membrane</location>
        <topology evidence="1">Multi-pass membrane protein</topology>
    </subcellularLocation>
</comment>
<sequence length="502" mass="51939">MVEYGIEEKPPTGQSIALGLQHYLTMIGSNIAVPLVLAGTMGMPADATARLVGTFFVVSGIATLAQTTIGNRYPLVQGASFAILAPALAIVGVIAASGGGWETMIVELQGAMIVAGALQILIGYLGLFGYLKRFLSPVVIAPIIALVGLALFDVPQITDPSTQSIWLFGLTLLLIIGFSQYLSDASRLFKLYPVLLGLASAWLIATVLSVTGVIPSDSSAFVDLSRATETSLLQPIVPLQWGMPQFTPAFIVGIFAGVVASMIESFGDYYAVARISGEKAPSAQRINHGLGMEGIGNVFAGLMGTGNGSTSYSENIGAIGITGVASRYVVQVGAVVMLIAGYLGFVGGLVTTIPSPIVGGLFLVMFAQIIGVGLSQLQYVDLNENRNVFIIGITLLSGLSIPSYVSNLAGDSGAAAIQAILTDVPVAGVVLGTELVAQTVFVVGTTGIAVGGVIGFLLDLTIPGTPEGRGLTAWEDLTEDDADFEAVQERYLSGETPKTGDD</sequence>
<evidence type="ECO:0000256" key="3">
    <source>
        <dbReference type="ARBA" id="ARBA00022989"/>
    </source>
</evidence>
<dbReference type="NCBIfam" id="NF037981">
    <property type="entry name" value="NCS2_1"/>
    <property type="match status" value="1"/>
</dbReference>
<feature type="transmembrane region" description="Helical" evidence="5">
    <location>
        <begin position="108"/>
        <end position="127"/>
    </location>
</feature>
<feature type="transmembrane region" description="Helical" evidence="5">
    <location>
        <begin position="249"/>
        <end position="272"/>
    </location>
</feature>
<evidence type="ECO:0000256" key="5">
    <source>
        <dbReference type="SAM" id="Phobius"/>
    </source>
</evidence>
<feature type="transmembrane region" description="Helical" evidence="5">
    <location>
        <begin position="164"/>
        <end position="182"/>
    </location>
</feature>
<evidence type="ECO:0000256" key="1">
    <source>
        <dbReference type="ARBA" id="ARBA00004141"/>
    </source>
</evidence>
<dbReference type="Proteomes" id="UP001597052">
    <property type="component" value="Unassembled WGS sequence"/>
</dbReference>
<feature type="transmembrane region" description="Helical" evidence="5">
    <location>
        <begin position="387"/>
        <end position="405"/>
    </location>
</feature>
<keyword evidence="7" id="KW-1185">Reference proteome</keyword>
<keyword evidence="3 5" id="KW-1133">Transmembrane helix</keyword>
<dbReference type="RefSeq" id="WP_256395172.1">
    <property type="nucleotide sequence ID" value="NZ_JANHDJ010000001.1"/>
</dbReference>
<dbReference type="EMBL" id="JBHUDM010000001">
    <property type="protein sequence ID" value="MFD1641345.1"/>
    <property type="molecule type" value="Genomic_DNA"/>
</dbReference>
<dbReference type="AlphaFoldDB" id="A0ABD6D7A6"/>
<accession>A0ABD6D7A6</accession>
<evidence type="ECO:0000313" key="6">
    <source>
        <dbReference type="EMBL" id="MFD1641345.1"/>
    </source>
</evidence>
<feature type="transmembrane region" description="Helical" evidence="5">
    <location>
        <begin position="356"/>
        <end position="375"/>
    </location>
</feature>
<feature type="transmembrane region" description="Helical" evidence="5">
    <location>
        <begin position="23"/>
        <end position="41"/>
    </location>
</feature>
<feature type="transmembrane region" description="Helical" evidence="5">
    <location>
        <begin position="134"/>
        <end position="152"/>
    </location>
</feature>
<evidence type="ECO:0000313" key="7">
    <source>
        <dbReference type="Proteomes" id="UP001597052"/>
    </source>
</evidence>
<name>A0ABD6D7A6_9EURY</name>
<organism evidence="6 7">
    <name type="scientific">Halohasta litorea</name>
    <dbReference type="NCBI Taxonomy" id="869891"/>
    <lineage>
        <taxon>Archaea</taxon>
        <taxon>Methanobacteriati</taxon>
        <taxon>Methanobacteriota</taxon>
        <taxon>Stenosarchaea group</taxon>
        <taxon>Halobacteria</taxon>
        <taxon>Halobacteriales</taxon>
        <taxon>Haloferacaceae</taxon>
        <taxon>Halohasta</taxon>
    </lineage>
</organism>
<feature type="transmembrane region" description="Helical" evidence="5">
    <location>
        <begin position="78"/>
        <end position="96"/>
    </location>
</feature>
<protein>
    <submittedName>
        <fullName evidence="6">Uracil-xanthine permease family protein</fullName>
    </submittedName>
</protein>
<proteinExistence type="predicted"/>
<reference evidence="6 7" key="1">
    <citation type="journal article" date="2019" name="Int. J. Syst. Evol. Microbiol.">
        <title>The Global Catalogue of Microorganisms (GCM) 10K type strain sequencing project: providing services to taxonomists for standard genome sequencing and annotation.</title>
        <authorList>
            <consortium name="The Broad Institute Genomics Platform"/>
            <consortium name="The Broad Institute Genome Sequencing Center for Infectious Disease"/>
            <person name="Wu L."/>
            <person name="Ma J."/>
        </authorList>
    </citation>
    <scope>NUCLEOTIDE SEQUENCE [LARGE SCALE GENOMIC DNA]</scope>
    <source>
        <strain evidence="6 7">CGMCC 1.10593</strain>
    </source>
</reference>
<keyword evidence="4 5" id="KW-0472">Membrane</keyword>
<keyword evidence="2 5" id="KW-0812">Transmembrane</keyword>
<feature type="transmembrane region" description="Helical" evidence="5">
    <location>
        <begin position="328"/>
        <end position="350"/>
    </location>
</feature>
<comment type="caution">
    <text evidence="6">The sequence shown here is derived from an EMBL/GenBank/DDBJ whole genome shotgun (WGS) entry which is preliminary data.</text>
</comment>
<dbReference type="Pfam" id="PF00860">
    <property type="entry name" value="Xan_ur_permease"/>
    <property type="match status" value="1"/>
</dbReference>
<dbReference type="GO" id="GO:0016020">
    <property type="term" value="C:membrane"/>
    <property type="evidence" value="ECO:0007669"/>
    <property type="project" value="UniProtKB-SubCell"/>
</dbReference>
<gene>
    <name evidence="6" type="ORF">ACFSBW_05580</name>
</gene>